<protein>
    <submittedName>
        <fullName evidence="2">Uncharacterized protein</fullName>
    </submittedName>
</protein>
<evidence type="ECO:0000313" key="2">
    <source>
        <dbReference type="EMBL" id="QBI18767.1"/>
    </source>
</evidence>
<dbReference type="Gene3D" id="1.20.5.340">
    <property type="match status" value="1"/>
</dbReference>
<accession>A0A411YC91</accession>
<dbReference type="Proteomes" id="UP000291469">
    <property type="component" value="Chromosome"/>
</dbReference>
<evidence type="ECO:0000313" key="3">
    <source>
        <dbReference type="Proteomes" id="UP000291469"/>
    </source>
</evidence>
<evidence type="ECO:0000256" key="1">
    <source>
        <dbReference type="SAM" id="MobiDB-lite"/>
    </source>
</evidence>
<feature type="region of interest" description="Disordered" evidence="1">
    <location>
        <begin position="78"/>
        <end position="173"/>
    </location>
</feature>
<feature type="compositionally biased region" description="Acidic residues" evidence="1">
    <location>
        <begin position="108"/>
        <end position="119"/>
    </location>
</feature>
<name>A0A411YC91_9ACTN</name>
<dbReference type="RefSeq" id="WP_131153764.1">
    <property type="nucleotide sequence ID" value="NZ_CP036402.1"/>
</dbReference>
<sequence>MRPSRPVTSPGVVLVAALVIALGVTVLAACAEEAGEDDRGEETAAENEQDEDPQAELETELDDAESRIAQLEAELEEAEARITDLEGARDAAEDRAAELEAELQATEDPGDADAEEEAALGEPAPLRSEEGLVDQLRTYFPPPDDLPEGWEPGVGDWREIDVPEGFGEGTGFEAPGQLLTAYAEQQVGAEFGLGGDVWETTLRVLDEDPETGEATGAHLEWGLADDAVVGSDTRLELRDDGDGWYVESAEQRPHCRRGVTDDGTCT</sequence>
<feature type="region of interest" description="Disordered" evidence="1">
    <location>
        <begin position="33"/>
        <end position="65"/>
    </location>
</feature>
<feature type="compositionally biased region" description="Basic and acidic residues" evidence="1">
    <location>
        <begin position="78"/>
        <end position="98"/>
    </location>
</feature>
<dbReference type="EMBL" id="CP036402">
    <property type="protein sequence ID" value="QBI18767.1"/>
    <property type="molecule type" value="Genomic_DNA"/>
</dbReference>
<keyword evidence="3" id="KW-1185">Reference proteome</keyword>
<organism evidence="2 3">
    <name type="scientific">Egibacter rhizosphaerae</name>
    <dbReference type="NCBI Taxonomy" id="1670831"/>
    <lineage>
        <taxon>Bacteria</taxon>
        <taxon>Bacillati</taxon>
        <taxon>Actinomycetota</taxon>
        <taxon>Nitriliruptoria</taxon>
        <taxon>Egibacterales</taxon>
        <taxon>Egibacteraceae</taxon>
        <taxon>Egibacter</taxon>
    </lineage>
</organism>
<dbReference type="PROSITE" id="PS51257">
    <property type="entry name" value="PROKAR_LIPOPROTEIN"/>
    <property type="match status" value="1"/>
</dbReference>
<feature type="compositionally biased region" description="Acidic residues" evidence="1">
    <location>
        <begin position="33"/>
        <end position="63"/>
    </location>
</feature>
<dbReference type="KEGG" id="erz:ER308_03845"/>
<dbReference type="OrthoDB" id="4833018at2"/>
<reference evidence="2 3" key="1">
    <citation type="submission" date="2019-01" db="EMBL/GenBank/DDBJ databases">
        <title>Egibacter rhizosphaerae EGI 80759T.</title>
        <authorList>
            <person name="Chen D.-D."/>
            <person name="Tian Y."/>
            <person name="Jiao J.-Y."/>
            <person name="Zhang X.-T."/>
            <person name="Zhang Y.-G."/>
            <person name="Zhang Y."/>
            <person name="Xiao M."/>
            <person name="Shu W.-S."/>
            <person name="Li W.-J."/>
        </authorList>
    </citation>
    <scope>NUCLEOTIDE SEQUENCE [LARGE SCALE GENOMIC DNA]</scope>
    <source>
        <strain evidence="2 3">EGI 80759</strain>
    </source>
</reference>
<gene>
    <name evidence="2" type="ORF">ER308_03845</name>
</gene>
<proteinExistence type="predicted"/>
<dbReference type="AlphaFoldDB" id="A0A411YC91"/>